<sequence>MFLRLLGPLCIVYLLNLESLVAEAAPLGRPNGFPRRRQYARQNEIPNLIANITDTSVSDAAGVTQTLGSLFGGSSNFTSSATDAPSVTVSDPLPQSTDDGSAPSATLSDDAPSPTVPDPLAGDAPAPPTETPDSSAGVSTSTMTLSLPLGADAGSGAGDAFSMLSQFMGAIPTSLPSTPAGDGPIGVSPPSGGFDGPKAAPDFPSASHQGGDADCAETYTVVAGDTCAAICSIFDVSAADFLRMNPSVGAACMNLQIGQQYCVQPNQEDNDEDEDADDDGWKQATVVHMHKHKHKHHGSSQDSKMPPTATPPGGFSPNDLPLPPPTAPSSPISSEMSSPPFTSPEGLNSPGSAPSTSSKSSSNSTASSDASTSSVSSSNTTAFPSAGQPLGDPVADLGKALKVTFEEDF</sequence>
<feature type="region of interest" description="Disordered" evidence="1">
    <location>
        <begin position="289"/>
        <end position="395"/>
    </location>
</feature>
<gene>
    <name evidence="4" type="ORF">B0H15DRAFT_814708</name>
</gene>
<dbReference type="InterPro" id="IPR018392">
    <property type="entry name" value="LysM"/>
</dbReference>
<dbReference type="Pfam" id="PF01476">
    <property type="entry name" value="LysM"/>
    <property type="match status" value="1"/>
</dbReference>
<feature type="compositionally biased region" description="Polar residues" evidence="1">
    <location>
        <begin position="131"/>
        <end position="141"/>
    </location>
</feature>
<evidence type="ECO:0000259" key="3">
    <source>
        <dbReference type="PROSITE" id="PS51782"/>
    </source>
</evidence>
<organism evidence="4 5">
    <name type="scientific">Mycena belliarum</name>
    <dbReference type="NCBI Taxonomy" id="1033014"/>
    <lineage>
        <taxon>Eukaryota</taxon>
        <taxon>Fungi</taxon>
        <taxon>Dikarya</taxon>
        <taxon>Basidiomycota</taxon>
        <taxon>Agaricomycotina</taxon>
        <taxon>Agaricomycetes</taxon>
        <taxon>Agaricomycetidae</taxon>
        <taxon>Agaricales</taxon>
        <taxon>Marasmiineae</taxon>
        <taxon>Mycenaceae</taxon>
        <taxon>Mycena</taxon>
    </lineage>
</organism>
<feature type="region of interest" description="Disordered" evidence="1">
    <location>
        <begin position="174"/>
        <end position="194"/>
    </location>
</feature>
<dbReference type="EMBL" id="JARJCN010000003">
    <property type="protein sequence ID" value="KAJ7102458.1"/>
    <property type="molecule type" value="Genomic_DNA"/>
</dbReference>
<feature type="compositionally biased region" description="Low complexity" evidence="1">
    <location>
        <begin position="329"/>
        <end position="340"/>
    </location>
</feature>
<dbReference type="CDD" id="cd00118">
    <property type="entry name" value="LysM"/>
    <property type="match status" value="1"/>
</dbReference>
<name>A0AAD6UHD9_9AGAR</name>
<evidence type="ECO:0000256" key="1">
    <source>
        <dbReference type="SAM" id="MobiDB-lite"/>
    </source>
</evidence>
<dbReference type="SMART" id="SM00257">
    <property type="entry name" value="LysM"/>
    <property type="match status" value="1"/>
</dbReference>
<feature type="chain" id="PRO_5042065042" description="LysM domain-containing protein" evidence="2">
    <location>
        <begin position="25"/>
        <end position="409"/>
    </location>
</feature>
<proteinExistence type="predicted"/>
<feature type="region of interest" description="Disordered" evidence="1">
    <location>
        <begin position="81"/>
        <end position="141"/>
    </location>
</feature>
<evidence type="ECO:0000313" key="4">
    <source>
        <dbReference type="EMBL" id="KAJ7102458.1"/>
    </source>
</evidence>
<keyword evidence="5" id="KW-1185">Reference proteome</keyword>
<evidence type="ECO:0000256" key="2">
    <source>
        <dbReference type="SAM" id="SignalP"/>
    </source>
</evidence>
<dbReference type="SUPFAM" id="SSF54106">
    <property type="entry name" value="LysM domain"/>
    <property type="match status" value="1"/>
</dbReference>
<evidence type="ECO:0000313" key="5">
    <source>
        <dbReference type="Proteomes" id="UP001222325"/>
    </source>
</evidence>
<feature type="compositionally biased region" description="Polar residues" evidence="1">
    <location>
        <begin position="81"/>
        <end position="107"/>
    </location>
</feature>
<reference evidence="4" key="1">
    <citation type="submission" date="2023-03" db="EMBL/GenBank/DDBJ databases">
        <title>Massive genome expansion in bonnet fungi (Mycena s.s.) driven by repeated elements and novel gene families across ecological guilds.</title>
        <authorList>
            <consortium name="Lawrence Berkeley National Laboratory"/>
            <person name="Harder C.B."/>
            <person name="Miyauchi S."/>
            <person name="Viragh M."/>
            <person name="Kuo A."/>
            <person name="Thoen E."/>
            <person name="Andreopoulos B."/>
            <person name="Lu D."/>
            <person name="Skrede I."/>
            <person name="Drula E."/>
            <person name="Henrissat B."/>
            <person name="Morin E."/>
            <person name="Kohler A."/>
            <person name="Barry K."/>
            <person name="LaButti K."/>
            <person name="Morin E."/>
            <person name="Salamov A."/>
            <person name="Lipzen A."/>
            <person name="Mereny Z."/>
            <person name="Hegedus B."/>
            <person name="Baldrian P."/>
            <person name="Stursova M."/>
            <person name="Weitz H."/>
            <person name="Taylor A."/>
            <person name="Grigoriev I.V."/>
            <person name="Nagy L.G."/>
            <person name="Martin F."/>
            <person name="Kauserud H."/>
        </authorList>
    </citation>
    <scope>NUCLEOTIDE SEQUENCE</scope>
    <source>
        <strain evidence="4">CBHHK173m</strain>
    </source>
</reference>
<feature type="domain" description="LysM" evidence="3">
    <location>
        <begin position="217"/>
        <end position="263"/>
    </location>
</feature>
<feature type="compositionally biased region" description="Basic residues" evidence="1">
    <location>
        <begin position="289"/>
        <end position="298"/>
    </location>
</feature>
<feature type="signal peptide" evidence="2">
    <location>
        <begin position="1"/>
        <end position="24"/>
    </location>
</feature>
<dbReference type="Proteomes" id="UP001222325">
    <property type="component" value="Unassembled WGS sequence"/>
</dbReference>
<dbReference type="AlphaFoldDB" id="A0AAD6UHD9"/>
<protein>
    <recommendedName>
        <fullName evidence="3">LysM domain-containing protein</fullName>
    </recommendedName>
</protein>
<dbReference type="PROSITE" id="PS51782">
    <property type="entry name" value="LYSM"/>
    <property type="match status" value="1"/>
</dbReference>
<dbReference type="Gene3D" id="3.10.350.10">
    <property type="entry name" value="LysM domain"/>
    <property type="match status" value="1"/>
</dbReference>
<accession>A0AAD6UHD9</accession>
<dbReference type="InterPro" id="IPR036779">
    <property type="entry name" value="LysM_dom_sf"/>
</dbReference>
<keyword evidence="2" id="KW-0732">Signal</keyword>
<comment type="caution">
    <text evidence="4">The sequence shown here is derived from an EMBL/GenBank/DDBJ whole genome shotgun (WGS) entry which is preliminary data.</text>
</comment>
<feature type="compositionally biased region" description="Low complexity" evidence="1">
    <location>
        <begin position="348"/>
        <end position="385"/>
    </location>
</feature>